<dbReference type="Pfam" id="PF00389">
    <property type="entry name" value="2-Hacid_dh"/>
    <property type="match status" value="1"/>
</dbReference>
<organism evidence="8 9">
    <name type="scientific">Rotaria sordida</name>
    <dbReference type="NCBI Taxonomy" id="392033"/>
    <lineage>
        <taxon>Eukaryota</taxon>
        <taxon>Metazoa</taxon>
        <taxon>Spiralia</taxon>
        <taxon>Gnathifera</taxon>
        <taxon>Rotifera</taxon>
        <taxon>Eurotatoria</taxon>
        <taxon>Bdelloidea</taxon>
        <taxon>Philodinida</taxon>
        <taxon>Philodinidae</taxon>
        <taxon>Rotaria</taxon>
    </lineage>
</organism>
<evidence type="ECO:0000259" key="5">
    <source>
        <dbReference type="Pfam" id="PF00389"/>
    </source>
</evidence>
<dbReference type="Proteomes" id="UP000663870">
    <property type="component" value="Unassembled WGS sequence"/>
</dbReference>
<dbReference type="Proteomes" id="UP000663854">
    <property type="component" value="Unassembled WGS sequence"/>
</dbReference>
<feature type="domain" description="D-isomer specific 2-hydroxyacid dehydrogenase NAD-binding" evidence="6">
    <location>
        <begin position="143"/>
        <end position="331"/>
    </location>
</feature>
<evidence type="ECO:0008006" key="10">
    <source>
        <dbReference type="Google" id="ProtNLM"/>
    </source>
</evidence>
<dbReference type="InterPro" id="IPR029752">
    <property type="entry name" value="D-isomer_DH_CS1"/>
</dbReference>
<keyword evidence="9" id="KW-1185">Reference proteome</keyword>
<evidence type="ECO:0000256" key="4">
    <source>
        <dbReference type="RuleBase" id="RU003719"/>
    </source>
</evidence>
<evidence type="ECO:0000256" key="2">
    <source>
        <dbReference type="ARBA" id="ARBA00023002"/>
    </source>
</evidence>
<feature type="domain" description="D-isomer specific 2-hydroxyacid dehydrogenase catalytic" evidence="5">
    <location>
        <begin position="31"/>
        <end position="359"/>
    </location>
</feature>
<dbReference type="PROSITE" id="PS00671">
    <property type="entry name" value="D_2_HYDROXYACID_DH_3"/>
    <property type="match status" value="1"/>
</dbReference>
<dbReference type="SUPFAM" id="SSF52283">
    <property type="entry name" value="Formate/glycerate dehydrogenase catalytic domain-like"/>
    <property type="match status" value="1"/>
</dbReference>
<dbReference type="EMBL" id="CAJNOH010000002">
    <property type="protein sequence ID" value="CAF0725971.1"/>
    <property type="molecule type" value="Genomic_DNA"/>
</dbReference>
<evidence type="ECO:0000256" key="3">
    <source>
        <dbReference type="ARBA" id="ARBA00023027"/>
    </source>
</evidence>
<sequence>MRVRIFCKTLKSNKKLGNSVQSRKMTLHKILVFDSKSYDEKTLKLALKALNGQDKLRFTFLESKLTEETVDEVQGYDGVCVFVNDVVNTHVLDAIHKKSDTIKIVALRSAGFNHVDLETAEKYNIKVCRVPRYSPYAVAEHSVALLLSLNRNMHHAFFRTKQHNFSLDGLVGIDLFGKTVGIIGTGGIGMCAINIFLGFGCKVLAYDVFPNEKAAKEKGYVYTTMDELLRQSDIVSIYAPLLDSTYHLINKEALDKMKQGAMLINTSRGGLVDAKALVECLKSGKLRGAALDVYENEKEYFFNDYSQQVMEDDTLARLISMPNTIVTSHQAFLTEEALKNIAETTVQNLLDFFDGKPLNENNEVKAPPKTEQKK</sequence>
<keyword evidence="3" id="KW-0520">NAD</keyword>
<protein>
    <recommendedName>
        <fullName evidence="10">D-lactate dehydrogenase</fullName>
    </recommendedName>
</protein>
<keyword evidence="2 4" id="KW-0560">Oxidoreductase</keyword>
<proteinExistence type="inferred from homology"/>
<dbReference type="AlphaFoldDB" id="A0A813NJF7"/>
<evidence type="ECO:0000259" key="6">
    <source>
        <dbReference type="Pfam" id="PF02826"/>
    </source>
</evidence>
<dbReference type="PANTHER" id="PTHR43026">
    <property type="entry name" value="2-HYDROXYACID DEHYDROGENASE HOMOLOG 1-RELATED"/>
    <property type="match status" value="1"/>
</dbReference>
<dbReference type="InterPro" id="IPR006140">
    <property type="entry name" value="D-isomer_DH_NAD-bd"/>
</dbReference>
<dbReference type="Gene3D" id="3.40.50.720">
    <property type="entry name" value="NAD(P)-binding Rossmann-like Domain"/>
    <property type="match status" value="2"/>
</dbReference>
<dbReference type="SUPFAM" id="SSF51735">
    <property type="entry name" value="NAD(P)-binding Rossmann-fold domains"/>
    <property type="match status" value="1"/>
</dbReference>
<reference evidence="8" key="1">
    <citation type="submission" date="2021-02" db="EMBL/GenBank/DDBJ databases">
        <authorList>
            <person name="Nowell W R."/>
        </authorList>
    </citation>
    <scope>NUCLEOTIDE SEQUENCE</scope>
</reference>
<dbReference type="InterPro" id="IPR036291">
    <property type="entry name" value="NAD(P)-bd_dom_sf"/>
</dbReference>
<dbReference type="PROSITE" id="PS00065">
    <property type="entry name" value="D_2_HYDROXYACID_DH_1"/>
    <property type="match status" value="1"/>
</dbReference>
<dbReference type="GO" id="GO:0008720">
    <property type="term" value="F:D-lactate dehydrogenase (NAD+) activity"/>
    <property type="evidence" value="ECO:0007669"/>
    <property type="project" value="TreeGrafter"/>
</dbReference>
<name>A0A813NJF7_9BILA</name>
<comment type="caution">
    <text evidence="8">The sequence shown here is derived from an EMBL/GenBank/DDBJ whole genome shotgun (WGS) entry which is preliminary data.</text>
</comment>
<dbReference type="GO" id="GO:0051287">
    <property type="term" value="F:NAD binding"/>
    <property type="evidence" value="ECO:0007669"/>
    <property type="project" value="InterPro"/>
</dbReference>
<dbReference type="InterPro" id="IPR058205">
    <property type="entry name" value="D-LDH-like"/>
</dbReference>
<gene>
    <name evidence="8" type="ORF">JXQ802_LOCUS1104</name>
    <name evidence="7" type="ORF">PYM288_LOCUS583</name>
</gene>
<dbReference type="InterPro" id="IPR029753">
    <property type="entry name" value="D-isomer_DH_CS"/>
</dbReference>
<evidence type="ECO:0000313" key="8">
    <source>
        <dbReference type="EMBL" id="CAF0740702.1"/>
    </source>
</evidence>
<evidence type="ECO:0000256" key="1">
    <source>
        <dbReference type="ARBA" id="ARBA00005854"/>
    </source>
</evidence>
<accession>A0A813NJF7</accession>
<dbReference type="InterPro" id="IPR006139">
    <property type="entry name" value="D-isomer_2_OHA_DH_cat_dom"/>
</dbReference>
<comment type="similarity">
    <text evidence="1 4">Belongs to the D-isomer specific 2-hydroxyacid dehydrogenase family.</text>
</comment>
<dbReference type="EMBL" id="CAJNOL010000012">
    <property type="protein sequence ID" value="CAF0740702.1"/>
    <property type="molecule type" value="Genomic_DNA"/>
</dbReference>
<dbReference type="PANTHER" id="PTHR43026:SF1">
    <property type="entry name" value="2-HYDROXYACID DEHYDROGENASE HOMOLOG 1-RELATED"/>
    <property type="match status" value="1"/>
</dbReference>
<evidence type="ECO:0000313" key="7">
    <source>
        <dbReference type="EMBL" id="CAF0725971.1"/>
    </source>
</evidence>
<evidence type="ECO:0000313" key="9">
    <source>
        <dbReference type="Proteomes" id="UP000663870"/>
    </source>
</evidence>
<dbReference type="CDD" id="cd12183">
    <property type="entry name" value="LDH_like_2"/>
    <property type="match status" value="1"/>
</dbReference>
<dbReference type="Pfam" id="PF02826">
    <property type="entry name" value="2-Hacid_dh_C"/>
    <property type="match status" value="1"/>
</dbReference>